<dbReference type="Gene3D" id="3.40.190.10">
    <property type="entry name" value="Periplasmic binding protein-like II"/>
    <property type="match status" value="1"/>
</dbReference>
<evidence type="ECO:0000256" key="1">
    <source>
        <dbReference type="SAM" id="MobiDB-lite"/>
    </source>
</evidence>
<evidence type="ECO:0000313" key="3">
    <source>
        <dbReference type="Proteomes" id="UP000254425"/>
    </source>
</evidence>
<dbReference type="Proteomes" id="UP000254425">
    <property type="component" value="Chromosome"/>
</dbReference>
<protein>
    <submittedName>
        <fullName evidence="2">Extracellular solute-binding protein</fullName>
    </submittedName>
</protein>
<feature type="compositionally biased region" description="Pro residues" evidence="1">
    <location>
        <begin position="1"/>
        <end position="18"/>
    </location>
</feature>
<dbReference type="EMBL" id="CP031320">
    <property type="protein sequence ID" value="AXK34828.1"/>
    <property type="molecule type" value="Genomic_DNA"/>
</dbReference>
<keyword evidence="3" id="KW-1185">Reference proteome</keyword>
<dbReference type="PANTHER" id="PTHR43649:SF14">
    <property type="entry name" value="BLR3389 PROTEIN"/>
    <property type="match status" value="1"/>
</dbReference>
<dbReference type="InterPro" id="IPR006311">
    <property type="entry name" value="TAT_signal"/>
</dbReference>
<proteinExistence type="predicted"/>
<organism evidence="2 3">
    <name type="scientific">Streptomyces armeniacus</name>
    <dbReference type="NCBI Taxonomy" id="83291"/>
    <lineage>
        <taxon>Bacteria</taxon>
        <taxon>Bacillati</taxon>
        <taxon>Actinomycetota</taxon>
        <taxon>Actinomycetes</taxon>
        <taxon>Kitasatosporales</taxon>
        <taxon>Streptomycetaceae</taxon>
        <taxon>Streptomyces</taxon>
    </lineage>
</organism>
<dbReference type="PANTHER" id="PTHR43649">
    <property type="entry name" value="ARABINOSE-BINDING PROTEIN-RELATED"/>
    <property type="match status" value="1"/>
</dbReference>
<dbReference type="InterPro" id="IPR050490">
    <property type="entry name" value="Bact_solute-bd_prot1"/>
</dbReference>
<gene>
    <name evidence="2" type="ORF">DVA86_21425</name>
</gene>
<dbReference type="SUPFAM" id="SSF53850">
    <property type="entry name" value="Periplasmic binding protein-like II"/>
    <property type="match status" value="1"/>
</dbReference>
<evidence type="ECO:0000313" key="2">
    <source>
        <dbReference type="EMBL" id="AXK34828.1"/>
    </source>
</evidence>
<name>A0A345XT62_9ACTN</name>
<feature type="region of interest" description="Disordered" evidence="1">
    <location>
        <begin position="1"/>
        <end position="23"/>
    </location>
</feature>
<sequence>MRDRPPLPGTPLGGPPPAGSRTAPTRRALLRAAGALGATAAAGGALSGCGTAIGQGFTGDSGPASLLNFWNPFTGGDGARMVEMERDYRKRHPDVDLKATTFVWGDPYYTKLTLATLGDRPPQVAITHLSKIPTLAGAGLLREIGDDELAAHGMGADRFDQRAWRKAHYDGALRAIPLDTHPFVLYVRTDIAKKAGLTGSGGELADVDGPEQFLDALRAAKEVTGAWGCSIASTKDPSTCFRLFWSLYRQLGGRLLADEGAKVVIDMEAAGEAFAYIRRLTQEKLVPTGVDSPGAITLLTSGQAGFLMDGVWQILAVQDSKVAFDMLPFPRIFRDAPYACHADSHGLVLPKAPSPDAQRADRSLEFIRSLLDASDAWAGGGHIPAWLPTQESEAYRKLEPQAHYAAASDGAAYDPGAWYSGAGSSLHNRLGDVCASVLGGRTTPTRGAARIREELRELAATPSPL</sequence>
<dbReference type="RefSeq" id="WP_208880561.1">
    <property type="nucleotide sequence ID" value="NZ_CP031320.1"/>
</dbReference>
<reference evidence="2 3" key="1">
    <citation type="submission" date="2018-07" db="EMBL/GenBank/DDBJ databases">
        <title>Draft genome of the type strain Streptomyces armeniacus ATCC 15676.</title>
        <authorList>
            <person name="Labana P."/>
            <person name="Gosse J.T."/>
            <person name="Boddy C.N."/>
        </authorList>
    </citation>
    <scope>NUCLEOTIDE SEQUENCE [LARGE SCALE GENOMIC DNA]</scope>
    <source>
        <strain evidence="2 3">ATCC 15676</strain>
    </source>
</reference>
<dbReference type="AlphaFoldDB" id="A0A345XT62"/>
<dbReference type="Pfam" id="PF13416">
    <property type="entry name" value="SBP_bac_8"/>
    <property type="match status" value="1"/>
</dbReference>
<dbReference type="InterPro" id="IPR006059">
    <property type="entry name" value="SBP"/>
</dbReference>
<dbReference type="KEGG" id="sarm:DVA86_21425"/>
<accession>A0A345XT62</accession>
<dbReference type="PROSITE" id="PS51318">
    <property type="entry name" value="TAT"/>
    <property type="match status" value="1"/>
</dbReference>